<evidence type="ECO:0000256" key="2">
    <source>
        <dbReference type="ARBA" id="ARBA00023242"/>
    </source>
</evidence>
<keyword evidence="4" id="KW-0808">Transferase</keyword>
<feature type="region of interest" description="Disordered" evidence="5">
    <location>
        <begin position="72"/>
        <end position="286"/>
    </location>
</feature>
<dbReference type="Pfam" id="PF00644">
    <property type="entry name" value="PARP"/>
    <property type="match status" value="1"/>
</dbReference>
<gene>
    <name evidence="7" type="ORF">MAR_004661</name>
</gene>
<proteinExistence type="inferred from homology"/>
<dbReference type="Pfam" id="PF02825">
    <property type="entry name" value="WWE"/>
    <property type="match status" value="1"/>
</dbReference>
<accession>A0ABY7F100</accession>
<name>A0ABY7F100_MYAAR</name>
<evidence type="ECO:0000256" key="4">
    <source>
        <dbReference type="RuleBase" id="RU362114"/>
    </source>
</evidence>
<comment type="similarity">
    <text evidence="3">Belongs to the ARTD/PARP family.</text>
</comment>
<evidence type="ECO:0000256" key="1">
    <source>
        <dbReference type="ARBA" id="ARBA00004123"/>
    </source>
</evidence>
<dbReference type="EC" id="2.4.2.-" evidence="4"/>
<evidence type="ECO:0000256" key="3">
    <source>
        <dbReference type="ARBA" id="ARBA00024347"/>
    </source>
</evidence>
<dbReference type="InterPro" id="IPR004170">
    <property type="entry name" value="WWE_dom"/>
</dbReference>
<dbReference type="PANTHER" id="PTHR45740">
    <property type="entry name" value="POLY [ADP-RIBOSE] POLYMERASE"/>
    <property type="match status" value="1"/>
</dbReference>
<dbReference type="InterPro" id="IPR051712">
    <property type="entry name" value="ARTD-AVP"/>
</dbReference>
<reference evidence="7" key="1">
    <citation type="submission" date="2022-11" db="EMBL/GenBank/DDBJ databases">
        <title>Centuries of genome instability and evolution in soft-shell clam transmissible cancer (bioRxiv).</title>
        <authorList>
            <person name="Hart S.F.M."/>
            <person name="Yonemitsu M.A."/>
            <person name="Giersch R.M."/>
            <person name="Beal B.F."/>
            <person name="Arriagada G."/>
            <person name="Davis B.W."/>
            <person name="Ostrander E.A."/>
            <person name="Goff S.P."/>
            <person name="Metzger M.J."/>
        </authorList>
    </citation>
    <scope>NUCLEOTIDE SEQUENCE</scope>
    <source>
        <strain evidence="7">MELC-2E11</strain>
        <tissue evidence="7">Siphon/mantle</tissue>
    </source>
</reference>
<feature type="compositionally biased region" description="Basic residues" evidence="5">
    <location>
        <begin position="320"/>
        <end position="335"/>
    </location>
</feature>
<dbReference type="InterPro" id="IPR037197">
    <property type="entry name" value="WWE_dom_sf"/>
</dbReference>
<feature type="compositionally biased region" description="Low complexity" evidence="5">
    <location>
        <begin position="808"/>
        <end position="844"/>
    </location>
</feature>
<keyword evidence="2" id="KW-0539">Nucleus</keyword>
<dbReference type="SUPFAM" id="SSF117839">
    <property type="entry name" value="WWE domain"/>
    <property type="match status" value="1"/>
</dbReference>
<organism evidence="7 8">
    <name type="scientific">Mya arenaria</name>
    <name type="common">Soft-shell clam</name>
    <dbReference type="NCBI Taxonomy" id="6604"/>
    <lineage>
        <taxon>Eukaryota</taxon>
        <taxon>Metazoa</taxon>
        <taxon>Spiralia</taxon>
        <taxon>Lophotrochozoa</taxon>
        <taxon>Mollusca</taxon>
        <taxon>Bivalvia</taxon>
        <taxon>Autobranchia</taxon>
        <taxon>Heteroconchia</taxon>
        <taxon>Euheterodonta</taxon>
        <taxon>Imparidentia</taxon>
        <taxon>Neoheterodontei</taxon>
        <taxon>Myida</taxon>
        <taxon>Myoidea</taxon>
        <taxon>Myidae</taxon>
        <taxon>Mya</taxon>
    </lineage>
</organism>
<evidence type="ECO:0000313" key="8">
    <source>
        <dbReference type="Proteomes" id="UP001164746"/>
    </source>
</evidence>
<feature type="compositionally biased region" description="Polar residues" evidence="5">
    <location>
        <begin position="103"/>
        <end position="123"/>
    </location>
</feature>
<dbReference type="CDD" id="cd01439">
    <property type="entry name" value="TCCD_inducible_PARP_like"/>
    <property type="match status" value="1"/>
</dbReference>
<protein>
    <recommendedName>
        <fullName evidence="4">Poly [ADP-ribose] polymerase</fullName>
        <shortName evidence="4">PARP</shortName>
        <ecNumber evidence="4">2.4.2.-</ecNumber>
    </recommendedName>
</protein>
<dbReference type="InterPro" id="IPR012317">
    <property type="entry name" value="Poly(ADP-ribose)pol_cat_dom"/>
</dbReference>
<feature type="compositionally biased region" description="Basic residues" evidence="5">
    <location>
        <begin position="134"/>
        <end position="144"/>
    </location>
</feature>
<feature type="compositionally biased region" description="Basic residues" evidence="5">
    <location>
        <begin position="191"/>
        <end position="208"/>
    </location>
</feature>
<dbReference type="PANTHER" id="PTHR45740:SF4">
    <property type="entry name" value="PROTEIN MONO-ADP-RIBOSYLTRANSFERASE PARP11"/>
    <property type="match status" value="1"/>
</dbReference>
<keyword evidence="4" id="KW-0328">Glycosyltransferase</keyword>
<dbReference type="Proteomes" id="UP001164746">
    <property type="component" value="Chromosome 9"/>
</dbReference>
<evidence type="ECO:0000259" key="6">
    <source>
        <dbReference type="PROSITE" id="PS51059"/>
    </source>
</evidence>
<feature type="region of interest" description="Disordered" evidence="5">
    <location>
        <begin position="302"/>
        <end position="343"/>
    </location>
</feature>
<feature type="domain" description="PARP catalytic" evidence="6">
    <location>
        <begin position="530"/>
        <end position="740"/>
    </location>
</feature>
<dbReference type="SUPFAM" id="SSF56399">
    <property type="entry name" value="ADP-ribosylation"/>
    <property type="match status" value="1"/>
</dbReference>
<sequence>MEQFPPTPGQNYNDGCGCPLPPNQHGVGSYGQQFNQPGQGILATPPMQYGTVPMIPLMSMNLNMPYSQPCPPFPYSSNTPPHNSPEYHQQQQPRNRPPGSRQGPRNQGNQGLSRASSTMSVDSIHSDTSDGRRQGKKGRGRPFRGRGGPYGKQSRQRKEYEDGESDGEMEAVAVDNATDINVDEAKETTTKARRQNKRNRKRRVKGQVRRGGQTNNTTDEHIDEASSGTEDEVMLVNENTERRRETETKDEEIKQDLGEEGLTEEETETEDETDDEEGEKEPKEIVELEYIESVVDENAVVEEEIDNKAGHEDTEEVRAGRKRNPRQRGRARKTSSNKDYDSVQTGCKFHHTQSKSTYIWQVKMWGEWREILNQEGAEQLYCKPGCNHSESFEDIDSHLTHCQLEFKPILQAIISSEIVELSEVEARRLSTRSYSQVKHRETGFATQWRWYWKDNSGTWMLFDSETYHYHRENYKWKYLIDFNAMIQTNIDTGAIREIRRRPLFVSQADVVQRNYPAGLSASPEIPAILPPDWTPWDLANQFELVKLAPTDPAYIQTMSRVDKQIQDIFRMQNPTLWLRFCNQEKTMLANQRRCGDESPVKKLLLFHGTDSLDAVRGISVNNFDPRVSGKNATVYGEGAYFARDAKYSHRYTKGSGLMFQAVVLVGYSTNGKKDYRRPPEKPGQTHELYDSCVNDINDPSIYILFEKNQYYPEYLIQYVDLYRAPSPPPVRPVTRPRHSIPGVNTGTTGAVFTCSAGSIAPYGSSSTGATGMYGTTSSSSTSHIPGSTSPTSPSGSYSTGAYTGGTGNASTAASGSTSPVGGSGYRAGSSSGSRSTATTSGSTGTYARASANSAFLNVNVSPPKPDKSCAIQ</sequence>
<feature type="compositionally biased region" description="Polar residues" evidence="5">
    <location>
        <begin position="75"/>
        <end position="94"/>
    </location>
</feature>
<dbReference type="Gene3D" id="3.90.228.10">
    <property type="match status" value="1"/>
</dbReference>
<feature type="compositionally biased region" description="Basic and acidic residues" evidence="5">
    <location>
        <begin position="239"/>
        <end position="257"/>
    </location>
</feature>
<feature type="compositionally biased region" description="Acidic residues" evidence="5">
    <location>
        <begin position="258"/>
        <end position="279"/>
    </location>
</feature>
<evidence type="ECO:0000313" key="7">
    <source>
        <dbReference type="EMBL" id="WAR14556.1"/>
    </source>
</evidence>
<feature type="compositionally biased region" description="Basic and acidic residues" evidence="5">
    <location>
        <begin position="306"/>
        <end position="319"/>
    </location>
</feature>
<feature type="region of interest" description="Disordered" evidence="5">
    <location>
        <begin position="774"/>
        <end position="844"/>
    </location>
</feature>
<dbReference type="PROSITE" id="PS51059">
    <property type="entry name" value="PARP_CATALYTIC"/>
    <property type="match status" value="1"/>
</dbReference>
<feature type="compositionally biased region" description="Low complexity" evidence="5">
    <location>
        <begin position="774"/>
        <end position="801"/>
    </location>
</feature>
<keyword evidence="4" id="KW-0520">NAD</keyword>
<feature type="compositionally biased region" description="Basic and acidic residues" evidence="5">
    <location>
        <begin position="124"/>
        <end position="133"/>
    </location>
</feature>
<evidence type="ECO:0000256" key="5">
    <source>
        <dbReference type="SAM" id="MobiDB-lite"/>
    </source>
</evidence>
<dbReference type="EMBL" id="CP111020">
    <property type="protein sequence ID" value="WAR14556.1"/>
    <property type="molecule type" value="Genomic_DNA"/>
</dbReference>
<dbReference type="Gene3D" id="3.30.720.50">
    <property type="match status" value="1"/>
</dbReference>
<keyword evidence="8" id="KW-1185">Reference proteome</keyword>
<comment type="subcellular location">
    <subcellularLocation>
        <location evidence="1">Nucleus</location>
    </subcellularLocation>
</comment>